<evidence type="ECO:0000256" key="18">
    <source>
        <dbReference type="ARBA" id="ARBA00042019"/>
    </source>
</evidence>
<keyword evidence="6 21" id="KW-0732">Signal</keyword>
<evidence type="ECO:0000256" key="8">
    <source>
        <dbReference type="ARBA" id="ARBA00022989"/>
    </source>
</evidence>
<protein>
    <recommendedName>
        <fullName evidence="16">L-dopachrome tautomerase</fullName>
        <ecNumber evidence="15">5.3.3.12</ecNumber>
    </recommendedName>
    <alternativeName>
        <fullName evidence="18">L-dopachrome Delta-isomerase</fullName>
    </alternativeName>
    <alternativeName>
        <fullName evidence="17">Tyrosinase-related protein 2</fullName>
    </alternativeName>
</protein>
<evidence type="ECO:0000256" key="19">
    <source>
        <dbReference type="ARBA" id="ARBA00045930"/>
    </source>
</evidence>
<sequence length="361" mass="40227">MAYSSACLWALLLPVSCILVVHAQFPRACTTVEAIVSKRCCPLLGSDPGNVCGVLQGRGRCAPVVVDEHPWSGPYVLRNVDDRERWPLKFYNATCQCTGNFAGYHCGECQFGWIGPNCDQKKPPVVRKNIHSLTPQERAQFLDALDRAKNAIHPDYVIATQHWLGLLGPNGTDPQVVNTSIYNFFVWLHYYSVRDTLLGPGRPFKAIDLSHKGPAFVTWHRYHLLLLERDLQCGCRHGNQGKHRVTKRGPALSYPMFTLVTGIVGRWRAAPDPKWPQGYFWVLQEGGLPSACSEQALHHELREEVASTPLNLYPTSIVGYPPIGTTHPTSNIGWLSGSHDNVTPDLPRQVSPKSHQTTNNP</sequence>
<keyword evidence="10" id="KW-0472">Membrane</keyword>
<comment type="cofactor">
    <cofactor evidence="1">
        <name>Zn(2+)</name>
        <dbReference type="ChEBI" id="CHEBI:29105"/>
    </cofactor>
</comment>
<dbReference type="InterPro" id="IPR002227">
    <property type="entry name" value="Tyrosinase_Cu-bd"/>
</dbReference>
<dbReference type="Pfam" id="PF00264">
    <property type="entry name" value="Tyrosinase"/>
    <property type="match status" value="1"/>
</dbReference>
<evidence type="ECO:0000256" key="5">
    <source>
        <dbReference type="ARBA" id="ARBA00022723"/>
    </source>
</evidence>
<dbReference type="PANTHER" id="PTHR11474:SF4">
    <property type="entry name" value="L-DOPACHROME TAUTOMERASE"/>
    <property type="match status" value="1"/>
</dbReference>
<dbReference type="Proteomes" id="UP001176940">
    <property type="component" value="Unassembled WGS sequence"/>
</dbReference>
<keyword evidence="4" id="KW-0812">Transmembrane</keyword>
<keyword evidence="12" id="KW-0413">Isomerase</keyword>
<evidence type="ECO:0000256" key="16">
    <source>
        <dbReference type="ARBA" id="ARBA00039823"/>
    </source>
</evidence>
<evidence type="ECO:0000256" key="14">
    <source>
        <dbReference type="ARBA" id="ARBA00037907"/>
    </source>
</evidence>
<evidence type="ECO:0000256" key="15">
    <source>
        <dbReference type="ARBA" id="ARBA00038932"/>
    </source>
</evidence>
<gene>
    <name evidence="23" type="ORF">RIMI_LOCUS1223913</name>
</gene>
<dbReference type="EMBL" id="CAUEEQ010001570">
    <property type="protein sequence ID" value="CAJ0920281.1"/>
    <property type="molecule type" value="Genomic_DNA"/>
</dbReference>
<dbReference type="InterPro" id="IPR050316">
    <property type="entry name" value="Tyrosinase/Hemocyanin"/>
</dbReference>
<dbReference type="PROSITE" id="PS00497">
    <property type="entry name" value="TYROSINASE_1"/>
    <property type="match status" value="1"/>
</dbReference>
<feature type="signal peptide" evidence="21">
    <location>
        <begin position="1"/>
        <end position="23"/>
    </location>
</feature>
<evidence type="ECO:0000256" key="2">
    <source>
        <dbReference type="ARBA" id="ARBA00004573"/>
    </source>
</evidence>
<keyword evidence="24" id="KW-1185">Reference proteome</keyword>
<evidence type="ECO:0000256" key="21">
    <source>
        <dbReference type="SAM" id="SignalP"/>
    </source>
</evidence>
<comment type="caution">
    <text evidence="23">The sequence shown here is derived from an EMBL/GenBank/DDBJ whole genome shotgun (WGS) entry which is preliminary data.</text>
</comment>
<comment type="pathway">
    <text evidence="14">Pigment biosynthesis; melanin biosynthesis.</text>
</comment>
<evidence type="ECO:0000313" key="24">
    <source>
        <dbReference type="Proteomes" id="UP001176940"/>
    </source>
</evidence>
<accession>A0ABN9KQW9</accession>
<evidence type="ECO:0000256" key="13">
    <source>
        <dbReference type="ARBA" id="ARBA00036823"/>
    </source>
</evidence>
<feature type="domain" description="Tyrosinase copper-binding" evidence="22">
    <location>
        <begin position="211"/>
        <end position="228"/>
    </location>
</feature>
<evidence type="ECO:0000256" key="20">
    <source>
        <dbReference type="SAM" id="MobiDB-lite"/>
    </source>
</evidence>
<keyword evidence="8" id="KW-1133">Transmembrane helix</keyword>
<dbReference type="PANTHER" id="PTHR11474">
    <property type="entry name" value="TYROSINASE FAMILY MEMBER"/>
    <property type="match status" value="1"/>
</dbReference>
<feature type="chain" id="PRO_5046491346" description="L-dopachrome tautomerase" evidence="21">
    <location>
        <begin position="24"/>
        <end position="361"/>
    </location>
</feature>
<evidence type="ECO:0000259" key="22">
    <source>
        <dbReference type="PROSITE" id="PS00497"/>
    </source>
</evidence>
<evidence type="ECO:0000313" key="23">
    <source>
        <dbReference type="EMBL" id="CAJ0920281.1"/>
    </source>
</evidence>
<evidence type="ECO:0000256" key="1">
    <source>
        <dbReference type="ARBA" id="ARBA00001947"/>
    </source>
</evidence>
<evidence type="ECO:0000256" key="9">
    <source>
        <dbReference type="ARBA" id="ARBA00023101"/>
    </source>
</evidence>
<comment type="similarity">
    <text evidence="3">Belongs to the tyrosinase family.</text>
</comment>
<evidence type="ECO:0000256" key="7">
    <source>
        <dbReference type="ARBA" id="ARBA00022833"/>
    </source>
</evidence>
<dbReference type="EC" id="5.3.3.12" evidence="15"/>
<name>A0ABN9KQW9_9NEOB</name>
<keyword evidence="11" id="KW-0325">Glycoprotein</keyword>
<reference evidence="23" key="1">
    <citation type="submission" date="2023-07" db="EMBL/GenBank/DDBJ databases">
        <authorList>
            <person name="Stuckert A."/>
        </authorList>
    </citation>
    <scope>NUCLEOTIDE SEQUENCE</scope>
</reference>
<comment type="function">
    <text evidence="19">Plays a role in melanin biosynthesis. Catalyzes the conversion of L-dopachrome into 5,6-dihydroxyindole-2-carboxylic acid (DHICA).</text>
</comment>
<evidence type="ECO:0000256" key="10">
    <source>
        <dbReference type="ARBA" id="ARBA00023136"/>
    </source>
</evidence>
<organism evidence="23 24">
    <name type="scientific">Ranitomeya imitator</name>
    <name type="common">mimic poison frog</name>
    <dbReference type="NCBI Taxonomy" id="111125"/>
    <lineage>
        <taxon>Eukaryota</taxon>
        <taxon>Metazoa</taxon>
        <taxon>Chordata</taxon>
        <taxon>Craniata</taxon>
        <taxon>Vertebrata</taxon>
        <taxon>Euteleostomi</taxon>
        <taxon>Amphibia</taxon>
        <taxon>Batrachia</taxon>
        <taxon>Anura</taxon>
        <taxon>Neobatrachia</taxon>
        <taxon>Hyloidea</taxon>
        <taxon>Dendrobatidae</taxon>
        <taxon>Dendrobatinae</taxon>
        <taxon>Ranitomeya</taxon>
    </lineage>
</organism>
<evidence type="ECO:0000256" key="3">
    <source>
        <dbReference type="ARBA" id="ARBA00009928"/>
    </source>
</evidence>
<evidence type="ECO:0000256" key="12">
    <source>
        <dbReference type="ARBA" id="ARBA00023235"/>
    </source>
</evidence>
<evidence type="ECO:0000256" key="17">
    <source>
        <dbReference type="ARBA" id="ARBA00041443"/>
    </source>
</evidence>
<keyword evidence="9" id="KW-0470">Melanin biosynthesis</keyword>
<proteinExistence type="inferred from homology"/>
<dbReference type="Gene3D" id="1.10.1280.10">
    <property type="entry name" value="Di-copper center containing domain from catechol oxidase"/>
    <property type="match status" value="1"/>
</dbReference>
<keyword evidence="5" id="KW-0479">Metal-binding</keyword>
<evidence type="ECO:0000256" key="4">
    <source>
        <dbReference type="ARBA" id="ARBA00022692"/>
    </source>
</evidence>
<evidence type="ECO:0000256" key="11">
    <source>
        <dbReference type="ARBA" id="ARBA00023180"/>
    </source>
</evidence>
<feature type="compositionally biased region" description="Polar residues" evidence="20">
    <location>
        <begin position="351"/>
        <end position="361"/>
    </location>
</feature>
<dbReference type="InterPro" id="IPR008922">
    <property type="entry name" value="Di-copper_centre_dom_sf"/>
</dbReference>
<feature type="region of interest" description="Disordered" evidence="20">
    <location>
        <begin position="331"/>
        <end position="361"/>
    </location>
</feature>
<dbReference type="SUPFAM" id="SSF48056">
    <property type="entry name" value="Di-copper centre-containing domain"/>
    <property type="match status" value="1"/>
</dbReference>
<evidence type="ECO:0000256" key="6">
    <source>
        <dbReference type="ARBA" id="ARBA00022729"/>
    </source>
</evidence>
<comment type="catalytic activity">
    <reaction evidence="13">
        <text>L-dopachrome = 5,6-dihydroxyindole-2-carboxylate</text>
        <dbReference type="Rhea" id="RHEA:13041"/>
        <dbReference type="ChEBI" id="CHEBI:16875"/>
        <dbReference type="ChEBI" id="CHEBI:57509"/>
        <dbReference type="EC" id="5.3.3.12"/>
    </reaction>
</comment>
<feature type="compositionally biased region" description="Polar residues" evidence="20">
    <location>
        <begin position="331"/>
        <end position="341"/>
    </location>
</feature>
<keyword evidence="7" id="KW-0862">Zinc</keyword>
<comment type="subcellular location">
    <subcellularLocation>
        <location evidence="2">Melanosome membrane</location>
        <topology evidence="2">Single-pass type I membrane protein</topology>
    </subcellularLocation>
</comment>